<evidence type="ECO:0000256" key="1">
    <source>
        <dbReference type="SAM" id="MobiDB-lite"/>
    </source>
</evidence>
<protein>
    <submittedName>
        <fullName evidence="2">Uncharacterized protein</fullName>
    </submittedName>
</protein>
<dbReference type="AlphaFoldDB" id="A0A6A5QU01"/>
<feature type="region of interest" description="Disordered" evidence="1">
    <location>
        <begin position="187"/>
        <end position="219"/>
    </location>
</feature>
<feature type="compositionally biased region" description="Low complexity" evidence="1">
    <location>
        <begin position="64"/>
        <end position="133"/>
    </location>
</feature>
<sequence length="219" mass="22868">MSSKNDRTHVLSFCITHVLPRHPLTLLGEETTRKSFICLIYVSLRHKLEMSVPERELNGEPDPNATTNNTNGHSNTNGSSNEQSSTNGSSNEQSSTNGSSNEQSSTNGSSNGHSNGHSNTNETSSNNESSSTSASDGPIRTTTAHPPTIAGIETLQAQFVRRHADILAAEILSLVASALYPRNSVGNAVNGGNINGSTENGDDSGSGTNGTTTNGNDGN</sequence>
<dbReference type="Proteomes" id="UP000800096">
    <property type="component" value="Unassembled WGS sequence"/>
</dbReference>
<reference evidence="2" key="1">
    <citation type="journal article" date="2020" name="Stud. Mycol.">
        <title>101 Dothideomycetes genomes: a test case for predicting lifestyles and emergence of pathogens.</title>
        <authorList>
            <person name="Haridas S."/>
            <person name="Albert R."/>
            <person name="Binder M."/>
            <person name="Bloem J."/>
            <person name="Labutti K."/>
            <person name="Salamov A."/>
            <person name="Andreopoulos B."/>
            <person name="Baker S."/>
            <person name="Barry K."/>
            <person name="Bills G."/>
            <person name="Bluhm B."/>
            <person name="Cannon C."/>
            <person name="Castanera R."/>
            <person name="Culley D."/>
            <person name="Daum C."/>
            <person name="Ezra D."/>
            <person name="Gonzalez J."/>
            <person name="Henrissat B."/>
            <person name="Kuo A."/>
            <person name="Liang C."/>
            <person name="Lipzen A."/>
            <person name="Lutzoni F."/>
            <person name="Magnuson J."/>
            <person name="Mondo S."/>
            <person name="Nolan M."/>
            <person name="Ohm R."/>
            <person name="Pangilinan J."/>
            <person name="Park H.-J."/>
            <person name="Ramirez L."/>
            <person name="Alfaro M."/>
            <person name="Sun H."/>
            <person name="Tritt A."/>
            <person name="Yoshinaga Y."/>
            <person name="Zwiers L.-H."/>
            <person name="Turgeon B."/>
            <person name="Goodwin S."/>
            <person name="Spatafora J."/>
            <person name="Crous P."/>
            <person name="Grigoriev I."/>
        </authorList>
    </citation>
    <scope>NUCLEOTIDE SEQUENCE</scope>
    <source>
        <strain evidence="2">HMLAC05119</strain>
    </source>
</reference>
<gene>
    <name evidence="2" type="ORF">BDU57DRAFT_528707</name>
</gene>
<evidence type="ECO:0000313" key="2">
    <source>
        <dbReference type="EMBL" id="KAF1918280.1"/>
    </source>
</evidence>
<organism evidence="2 3">
    <name type="scientific">Ampelomyces quisqualis</name>
    <name type="common">Powdery mildew agent</name>
    <dbReference type="NCBI Taxonomy" id="50730"/>
    <lineage>
        <taxon>Eukaryota</taxon>
        <taxon>Fungi</taxon>
        <taxon>Dikarya</taxon>
        <taxon>Ascomycota</taxon>
        <taxon>Pezizomycotina</taxon>
        <taxon>Dothideomycetes</taxon>
        <taxon>Pleosporomycetidae</taxon>
        <taxon>Pleosporales</taxon>
        <taxon>Pleosporineae</taxon>
        <taxon>Phaeosphaeriaceae</taxon>
        <taxon>Ampelomyces</taxon>
    </lineage>
</organism>
<dbReference type="EMBL" id="ML979134">
    <property type="protein sequence ID" value="KAF1918280.1"/>
    <property type="molecule type" value="Genomic_DNA"/>
</dbReference>
<proteinExistence type="predicted"/>
<name>A0A6A5QU01_AMPQU</name>
<evidence type="ECO:0000313" key="3">
    <source>
        <dbReference type="Proteomes" id="UP000800096"/>
    </source>
</evidence>
<keyword evidence="3" id="KW-1185">Reference proteome</keyword>
<accession>A0A6A5QU01</accession>
<feature type="region of interest" description="Disordered" evidence="1">
    <location>
        <begin position="54"/>
        <end position="147"/>
    </location>
</feature>